<dbReference type="RefSeq" id="WP_331375533.1">
    <property type="nucleotide sequence ID" value="NZ_CP133151.1"/>
</dbReference>
<keyword evidence="2" id="KW-0614">Plasmid</keyword>
<dbReference type="EMBL" id="CP133151">
    <property type="protein sequence ID" value="WVT06483.1"/>
    <property type="molecule type" value="Genomic_DNA"/>
</dbReference>
<keyword evidence="3" id="KW-1185">Reference proteome</keyword>
<evidence type="ECO:0000313" key="2">
    <source>
        <dbReference type="EMBL" id="WVT06483.1"/>
    </source>
</evidence>
<sequence>MTFNPSTIRSRLSPIAGRLSGPMLGQALYMSAFIAIRFNPPLQDKYDSLRRAGKHAKVAIAVSLPKLLVLANAFIRDQRKMDPKPRGYHVARK</sequence>
<evidence type="ECO:0008006" key="4">
    <source>
        <dbReference type="Google" id="ProtNLM"/>
    </source>
</evidence>
<name>A0ABZ2BGF0_9HYPH</name>
<feature type="transmembrane region" description="Helical" evidence="1">
    <location>
        <begin position="21"/>
        <end position="38"/>
    </location>
</feature>
<feature type="transmembrane region" description="Helical" evidence="1">
    <location>
        <begin position="58"/>
        <end position="75"/>
    </location>
</feature>
<gene>
    <name evidence="2" type="ORF">RB548_24415</name>
</gene>
<dbReference type="Proteomes" id="UP001432360">
    <property type="component" value="Plasmid pSchITTGS70c"/>
</dbReference>
<organism evidence="2 3">
    <name type="scientific">Sinorhizobium chiapasense</name>
    <dbReference type="NCBI Taxonomy" id="501572"/>
    <lineage>
        <taxon>Bacteria</taxon>
        <taxon>Pseudomonadati</taxon>
        <taxon>Pseudomonadota</taxon>
        <taxon>Alphaproteobacteria</taxon>
        <taxon>Hyphomicrobiales</taxon>
        <taxon>Rhizobiaceae</taxon>
        <taxon>Sinorhizobium/Ensifer group</taxon>
        <taxon>Sinorhizobium</taxon>
    </lineage>
</organism>
<accession>A0ABZ2BGF0</accession>
<evidence type="ECO:0000256" key="1">
    <source>
        <dbReference type="SAM" id="Phobius"/>
    </source>
</evidence>
<keyword evidence="1" id="KW-0472">Membrane</keyword>
<keyword evidence="1" id="KW-0812">Transmembrane</keyword>
<reference evidence="2" key="1">
    <citation type="submission" date="2023-08" db="EMBL/GenBank/DDBJ databases">
        <title>Complete genome sequence of Sinorhizobium chiapanecum ITTG S70 isolated from Acaciella angustissima nodules in Chiapas-Mexico.</title>
        <authorList>
            <person name="Rincon-Rosales R."/>
            <person name="Rogel M.A."/>
            <person name="Rincon-Medina C.I."/>
            <person name="Guerrero G."/>
            <person name="Manzano-Gomez L.A."/>
            <person name="Lopez-Lopez A."/>
            <person name="Rincon Molina F.A."/>
            <person name="Martinez-Romero E."/>
        </authorList>
    </citation>
    <scope>NUCLEOTIDE SEQUENCE</scope>
    <source>
        <strain evidence="2">ITTG S70</strain>
        <plasmid evidence="2">pSchITTGS70c</plasmid>
    </source>
</reference>
<proteinExistence type="predicted"/>
<geneLocation type="plasmid" evidence="2 3">
    <name>pSchITTGS70c</name>
</geneLocation>
<protein>
    <recommendedName>
        <fullName evidence="4">Transposase</fullName>
    </recommendedName>
</protein>
<keyword evidence="1" id="KW-1133">Transmembrane helix</keyword>
<evidence type="ECO:0000313" key="3">
    <source>
        <dbReference type="Proteomes" id="UP001432360"/>
    </source>
</evidence>